<accession>A0A3N4HLR4</accession>
<name>A0A3N4HLR4_ASCIM</name>
<evidence type="ECO:0000313" key="2">
    <source>
        <dbReference type="EMBL" id="RPA74753.1"/>
    </source>
</evidence>
<sequence>MLKPNLVAGCTERKDEERKAYYTPNLARNVAREQSDQALAINISWQKREYGHHPNQRKRMKRGLEDESREERMGSTMTLARTTRVSRRQGRNGYLPVSREQRRTSGAGHEHLLAKEGKQTSYKSTHELEVENTWTRVAEWKDHEHDETGEAEHTSIQKNVVVAQQVNEREPLTKASSTRHKRPMYGLILAPEERTAHGILSVCLQPSTSLYGRKEPCNK</sequence>
<proteinExistence type="predicted"/>
<evidence type="ECO:0000256" key="1">
    <source>
        <dbReference type="SAM" id="MobiDB-lite"/>
    </source>
</evidence>
<dbReference type="EMBL" id="ML119781">
    <property type="protein sequence ID" value="RPA74753.1"/>
    <property type="molecule type" value="Genomic_DNA"/>
</dbReference>
<keyword evidence="3" id="KW-1185">Reference proteome</keyword>
<protein>
    <submittedName>
        <fullName evidence="2">Uncharacterized protein</fullName>
    </submittedName>
</protein>
<gene>
    <name evidence="2" type="ORF">BJ508DRAFT_312598</name>
</gene>
<organism evidence="2 3">
    <name type="scientific">Ascobolus immersus RN42</name>
    <dbReference type="NCBI Taxonomy" id="1160509"/>
    <lineage>
        <taxon>Eukaryota</taxon>
        <taxon>Fungi</taxon>
        <taxon>Dikarya</taxon>
        <taxon>Ascomycota</taxon>
        <taxon>Pezizomycotina</taxon>
        <taxon>Pezizomycetes</taxon>
        <taxon>Pezizales</taxon>
        <taxon>Ascobolaceae</taxon>
        <taxon>Ascobolus</taxon>
    </lineage>
</organism>
<evidence type="ECO:0000313" key="3">
    <source>
        <dbReference type="Proteomes" id="UP000275078"/>
    </source>
</evidence>
<feature type="compositionally biased region" description="Basic and acidic residues" evidence="1">
    <location>
        <begin position="62"/>
        <end position="73"/>
    </location>
</feature>
<dbReference type="AlphaFoldDB" id="A0A3N4HLR4"/>
<feature type="compositionally biased region" description="Basic and acidic residues" evidence="1">
    <location>
        <begin position="99"/>
        <end position="110"/>
    </location>
</feature>
<reference evidence="2 3" key="1">
    <citation type="journal article" date="2018" name="Nat. Ecol. Evol.">
        <title>Pezizomycetes genomes reveal the molecular basis of ectomycorrhizal truffle lifestyle.</title>
        <authorList>
            <person name="Murat C."/>
            <person name="Payen T."/>
            <person name="Noel B."/>
            <person name="Kuo A."/>
            <person name="Morin E."/>
            <person name="Chen J."/>
            <person name="Kohler A."/>
            <person name="Krizsan K."/>
            <person name="Balestrini R."/>
            <person name="Da Silva C."/>
            <person name="Montanini B."/>
            <person name="Hainaut M."/>
            <person name="Levati E."/>
            <person name="Barry K.W."/>
            <person name="Belfiori B."/>
            <person name="Cichocki N."/>
            <person name="Clum A."/>
            <person name="Dockter R.B."/>
            <person name="Fauchery L."/>
            <person name="Guy J."/>
            <person name="Iotti M."/>
            <person name="Le Tacon F."/>
            <person name="Lindquist E.A."/>
            <person name="Lipzen A."/>
            <person name="Malagnac F."/>
            <person name="Mello A."/>
            <person name="Molinier V."/>
            <person name="Miyauchi S."/>
            <person name="Poulain J."/>
            <person name="Riccioni C."/>
            <person name="Rubini A."/>
            <person name="Sitrit Y."/>
            <person name="Splivallo R."/>
            <person name="Traeger S."/>
            <person name="Wang M."/>
            <person name="Zifcakova L."/>
            <person name="Wipf D."/>
            <person name="Zambonelli A."/>
            <person name="Paolocci F."/>
            <person name="Nowrousian M."/>
            <person name="Ottonello S."/>
            <person name="Baldrian P."/>
            <person name="Spatafora J.W."/>
            <person name="Henrissat B."/>
            <person name="Nagy L.G."/>
            <person name="Aury J.M."/>
            <person name="Wincker P."/>
            <person name="Grigoriev I.V."/>
            <person name="Bonfante P."/>
            <person name="Martin F.M."/>
        </authorList>
    </citation>
    <scope>NUCLEOTIDE SEQUENCE [LARGE SCALE GENOMIC DNA]</scope>
    <source>
        <strain evidence="2 3">RN42</strain>
    </source>
</reference>
<dbReference type="Proteomes" id="UP000275078">
    <property type="component" value="Unassembled WGS sequence"/>
</dbReference>
<feature type="region of interest" description="Disordered" evidence="1">
    <location>
        <begin position="50"/>
        <end position="110"/>
    </location>
</feature>